<evidence type="ECO:0000313" key="4">
    <source>
        <dbReference type="Proteomes" id="UP000516412"/>
    </source>
</evidence>
<dbReference type="RefSeq" id="WP_187000687.1">
    <property type="nucleotide sequence ID" value="NZ_CP060414.2"/>
</dbReference>
<dbReference type="AlphaFoldDB" id="A0A7H1MET2"/>
<dbReference type="PANTHER" id="PTHR30441:SF4">
    <property type="entry name" value="PROTEIN ASMA"/>
    <property type="match status" value="1"/>
</dbReference>
<keyword evidence="1" id="KW-0812">Transmembrane</keyword>
<gene>
    <name evidence="3" type="ORF">H7A79_0016</name>
</gene>
<keyword evidence="4" id="KW-1185">Reference proteome</keyword>
<dbReference type="EMBL" id="CP060414">
    <property type="protein sequence ID" value="QNT60147.1"/>
    <property type="molecule type" value="Genomic_DNA"/>
</dbReference>
<feature type="domain" description="AsmA" evidence="2">
    <location>
        <begin position="295"/>
        <end position="620"/>
    </location>
</feature>
<dbReference type="GO" id="GO:0090313">
    <property type="term" value="P:regulation of protein targeting to membrane"/>
    <property type="evidence" value="ECO:0007669"/>
    <property type="project" value="TreeGrafter"/>
</dbReference>
<dbReference type="Pfam" id="PF05170">
    <property type="entry name" value="AsmA"/>
    <property type="match status" value="2"/>
</dbReference>
<evidence type="ECO:0000256" key="1">
    <source>
        <dbReference type="SAM" id="Phobius"/>
    </source>
</evidence>
<proteinExistence type="predicted"/>
<organism evidence="3 4">
    <name type="scientific">Neisseria musculi</name>
    <dbReference type="NCBI Taxonomy" id="1815583"/>
    <lineage>
        <taxon>Bacteria</taxon>
        <taxon>Pseudomonadati</taxon>
        <taxon>Pseudomonadota</taxon>
        <taxon>Betaproteobacteria</taxon>
        <taxon>Neisseriales</taxon>
        <taxon>Neisseriaceae</taxon>
        <taxon>Neisseria</taxon>
    </lineage>
</organism>
<feature type="transmembrane region" description="Helical" evidence="1">
    <location>
        <begin position="12"/>
        <end position="33"/>
    </location>
</feature>
<accession>A0A7H1MET2</accession>
<dbReference type="InterPro" id="IPR052894">
    <property type="entry name" value="AsmA-related"/>
</dbReference>
<evidence type="ECO:0000313" key="3">
    <source>
        <dbReference type="EMBL" id="QNT60147.1"/>
    </source>
</evidence>
<keyword evidence="1" id="KW-1133">Transmembrane helix</keyword>
<dbReference type="PANTHER" id="PTHR30441">
    <property type="entry name" value="DUF748 DOMAIN-CONTAINING PROTEIN"/>
    <property type="match status" value="1"/>
</dbReference>
<feature type="domain" description="AsmA" evidence="2">
    <location>
        <begin position="29"/>
        <end position="141"/>
    </location>
</feature>
<sequence>MIRLLQSGKFWLRCAVYGTLAAAAAALGLYFLLHHLLDGRRIQAWADEAVRGTGRTVRFDAHIGRSWLPRPTLTLRGVAVSKPNSRADAVHIGEMRIGLSWRSLWNGMEVEKWVLRNADAELTRRADGNWSLQDLWPPRGSSRPINRLIVENSRINLHLPEGSYRTEGFNANIGQSGEQGRAFKISGLTRRNGGLPSAWKGSGTAAPSDGGWQLPALHFEAELPFRQGTVRLAADADAVWQPQKHTLQAENISLRADSDYRQFHLSGRSPLILWENNRLSAAEISSVFTAGNDGGHWDGSFTLARVSLSPHVAAVGEFNLNGSHKNALRQTTFSLSGPLAWQKNTLLESGRLVLSSHQENIKAAPHPRLISRMEGRFAMSGNHNWQLDLKGLFDHQNAALSARYAAAAGKEPAKLTAELDAGKISLTPYWNDLQAKSSASFSTLLGHPLMPRVEAAVRVGGLTLPGLQIDDLQTLIRADNHRITLTNFSAGLYGGRTEGGISIANTNPPVYHLQQNAQGVHIRPLLQDLLGYHGVSGNGNAVIDLTAEGSDHASLTRTLKGSLQLNISNGAWLGIDMVGFLSKLRNNIPSDNKISSGQIMQTPFRSFLLNSEISAGIGRHEYAELKSEAFHITGSGQTDLNTQTVSENVLIRNSANPEAKPIPIKISGPVSNPSVTLDYNRLTSGLATPEEKQRALAETLREQWQWLNTLPKTSAEPISANKR</sequence>
<keyword evidence="1" id="KW-0472">Membrane</keyword>
<dbReference type="KEGG" id="nmus:H7A79_0016"/>
<evidence type="ECO:0000259" key="2">
    <source>
        <dbReference type="Pfam" id="PF05170"/>
    </source>
</evidence>
<name>A0A7H1MET2_9NEIS</name>
<dbReference type="InterPro" id="IPR007844">
    <property type="entry name" value="AsmA"/>
</dbReference>
<dbReference type="Proteomes" id="UP000516412">
    <property type="component" value="Chromosome"/>
</dbReference>
<protein>
    <submittedName>
        <fullName evidence="3">AsmA family protein</fullName>
    </submittedName>
</protein>
<reference evidence="3" key="1">
    <citation type="submission" date="2024-06" db="EMBL/GenBank/DDBJ databases">
        <title>Complete Genome Sequence of mouse commensal type strain Neisseria musculi.</title>
        <authorList>
            <person name="Thapa E."/>
            <person name="Aluvathingal J."/>
            <person name="Nadendla S."/>
            <person name="Mehta A."/>
            <person name="Tettelin H."/>
            <person name="Weyand N.J."/>
        </authorList>
    </citation>
    <scope>NUCLEOTIDE SEQUENCE</scope>
    <source>
        <strain evidence="3">NW831</strain>
    </source>
</reference>
<dbReference type="GO" id="GO:0005886">
    <property type="term" value="C:plasma membrane"/>
    <property type="evidence" value="ECO:0007669"/>
    <property type="project" value="TreeGrafter"/>
</dbReference>